<organism evidence="2 3">
    <name type="scientific">Gigaspora margarita</name>
    <dbReference type="NCBI Taxonomy" id="4874"/>
    <lineage>
        <taxon>Eukaryota</taxon>
        <taxon>Fungi</taxon>
        <taxon>Fungi incertae sedis</taxon>
        <taxon>Mucoromycota</taxon>
        <taxon>Glomeromycotina</taxon>
        <taxon>Glomeromycetes</taxon>
        <taxon>Diversisporales</taxon>
        <taxon>Gigasporaceae</taxon>
        <taxon>Gigaspora</taxon>
    </lineage>
</organism>
<gene>
    <name evidence="2" type="ORF">GMARGA_LOCUS22310</name>
</gene>
<proteinExistence type="predicted"/>
<evidence type="ECO:0000313" key="2">
    <source>
        <dbReference type="EMBL" id="CAG8797066.1"/>
    </source>
</evidence>
<comment type="caution">
    <text evidence="2">The sequence shown here is derived from an EMBL/GenBank/DDBJ whole genome shotgun (WGS) entry which is preliminary data.</text>
</comment>
<keyword evidence="3" id="KW-1185">Reference proteome</keyword>
<accession>A0ABN7VUD7</accession>
<keyword evidence="1" id="KW-0175">Coiled coil</keyword>
<protein>
    <submittedName>
        <fullName evidence="2">19350_t:CDS:1</fullName>
    </submittedName>
</protein>
<evidence type="ECO:0000313" key="3">
    <source>
        <dbReference type="Proteomes" id="UP000789901"/>
    </source>
</evidence>
<dbReference type="Proteomes" id="UP000789901">
    <property type="component" value="Unassembled WGS sequence"/>
</dbReference>
<dbReference type="EMBL" id="CAJVQB010021443">
    <property type="protein sequence ID" value="CAG8797066.1"/>
    <property type="molecule type" value="Genomic_DNA"/>
</dbReference>
<feature type="non-terminal residue" evidence="2">
    <location>
        <position position="74"/>
    </location>
</feature>
<evidence type="ECO:0000256" key="1">
    <source>
        <dbReference type="SAM" id="Coils"/>
    </source>
</evidence>
<feature type="coiled-coil region" evidence="1">
    <location>
        <begin position="23"/>
        <end position="50"/>
    </location>
</feature>
<sequence>MSRKINVILVILLGIVIQSLLMIENKNDEIRAIEEMLLFIENENHRYEDKIRAKDEILLFMENEFHRYDEKLDA</sequence>
<reference evidence="2 3" key="1">
    <citation type="submission" date="2021-06" db="EMBL/GenBank/DDBJ databases">
        <authorList>
            <person name="Kallberg Y."/>
            <person name="Tangrot J."/>
            <person name="Rosling A."/>
        </authorList>
    </citation>
    <scope>NUCLEOTIDE SEQUENCE [LARGE SCALE GENOMIC DNA]</scope>
    <source>
        <strain evidence="2 3">120-4 pot B 10/14</strain>
    </source>
</reference>
<name>A0ABN7VUD7_GIGMA</name>